<dbReference type="InParanoid" id="A5DAZ9"/>
<evidence type="ECO:0000313" key="3">
    <source>
        <dbReference type="Proteomes" id="UP000001997"/>
    </source>
</evidence>
<dbReference type="PANTHER" id="PTHR13844">
    <property type="entry name" value="SWI/SNF-RELATED MATRIX-ASSOCIATED ACTIN-DEPENDENT REGULATOR OF CHROMATIN SUBFAMILY D"/>
    <property type="match status" value="1"/>
</dbReference>
<dbReference type="AlphaFoldDB" id="A5DAZ9"/>
<evidence type="ECO:0008006" key="4">
    <source>
        <dbReference type="Google" id="ProtNLM"/>
    </source>
</evidence>
<dbReference type="OMA" id="NFRCNEP"/>
<dbReference type="FunCoup" id="A5DAZ9">
    <property type="interactions" value="766"/>
</dbReference>
<dbReference type="OrthoDB" id="10263741at2759"/>
<proteinExistence type="predicted"/>
<feature type="compositionally biased region" description="Polar residues" evidence="1">
    <location>
        <begin position="20"/>
        <end position="34"/>
    </location>
</feature>
<dbReference type="HOGENOM" id="CLU_032070_0_0_1"/>
<evidence type="ECO:0000313" key="2">
    <source>
        <dbReference type="EMBL" id="EDK36356.2"/>
    </source>
</evidence>
<protein>
    <recommendedName>
        <fullName evidence="4">DM2 domain-containing protein</fullName>
    </recommendedName>
</protein>
<dbReference type="Proteomes" id="UP000001997">
    <property type="component" value="Unassembled WGS sequence"/>
</dbReference>
<accession>A5DAZ9</accession>
<dbReference type="Gene3D" id="1.10.245.10">
    <property type="entry name" value="SWIB/MDM2 domain"/>
    <property type="match status" value="1"/>
</dbReference>
<dbReference type="InterPro" id="IPR036885">
    <property type="entry name" value="SWIB_MDM2_dom_sf"/>
</dbReference>
<dbReference type="EMBL" id="CH408155">
    <property type="protein sequence ID" value="EDK36356.2"/>
    <property type="molecule type" value="Genomic_DNA"/>
</dbReference>
<dbReference type="VEuPathDB" id="FungiDB:PGUG_00454"/>
<keyword evidence="3" id="KW-1185">Reference proteome</keyword>
<dbReference type="eggNOG" id="KOG2570">
    <property type="taxonomic scope" value="Eukaryota"/>
</dbReference>
<dbReference type="CDD" id="cd10568">
    <property type="entry name" value="SWIB_like"/>
    <property type="match status" value="1"/>
</dbReference>
<feature type="compositionally biased region" description="Polar residues" evidence="1">
    <location>
        <begin position="1"/>
        <end position="12"/>
    </location>
</feature>
<dbReference type="GeneID" id="5129389"/>
<feature type="region of interest" description="Disordered" evidence="1">
    <location>
        <begin position="1"/>
        <end position="36"/>
    </location>
</feature>
<organism evidence="2 3">
    <name type="scientific">Meyerozyma guilliermondii (strain ATCC 6260 / CBS 566 / DSM 6381 / JCM 1539 / NBRC 10279 / NRRL Y-324)</name>
    <name type="common">Yeast</name>
    <name type="synonym">Candida guilliermondii</name>
    <dbReference type="NCBI Taxonomy" id="294746"/>
    <lineage>
        <taxon>Eukaryota</taxon>
        <taxon>Fungi</taxon>
        <taxon>Dikarya</taxon>
        <taxon>Ascomycota</taxon>
        <taxon>Saccharomycotina</taxon>
        <taxon>Pichiomycetes</taxon>
        <taxon>Debaryomycetaceae</taxon>
        <taxon>Meyerozyma</taxon>
    </lineage>
</organism>
<gene>
    <name evidence="2" type="ORF">PGUG_00454</name>
</gene>
<reference evidence="2 3" key="1">
    <citation type="journal article" date="2009" name="Nature">
        <title>Evolution of pathogenicity and sexual reproduction in eight Candida genomes.</title>
        <authorList>
            <person name="Butler G."/>
            <person name="Rasmussen M.D."/>
            <person name="Lin M.F."/>
            <person name="Santos M.A."/>
            <person name="Sakthikumar S."/>
            <person name="Munro C.A."/>
            <person name="Rheinbay E."/>
            <person name="Grabherr M."/>
            <person name="Forche A."/>
            <person name="Reedy J.L."/>
            <person name="Agrafioti I."/>
            <person name="Arnaud M.B."/>
            <person name="Bates S."/>
            <person name="Brown A.J."/>
            <person name="Brunke S."/>
            <person name="Costanzo M.C."/>
            <person name="Fitzpatrick D.A."/>
            <person name="de Groot P.W."/>
            <person name="Harris D."/>
            <person name="Hoyer L.L."/>
            <person name="Hube B."/>
            <person name="Klis F.M."/>
            <person name="Kodira C."/>
            <person name="Lennard N."/>
            <person name="Logue M.E."/>
            <person name="Martin R."/>
            <person name="Neiman A.M."/>
            <person name="Nikolaou E."/>
            <person name="Quail M.A."/>
            <person name="Quinn J."/>
            <person name="Santos M.C."/>
            <person name="Schmitzberger F.F."/>
            <person name="Sherlock G."/>
            <person name="Shah P."/>
            <person name="Silverstein K.A."/>
            <person name="Skrzypek M.S."/>
            <person name="Soll D."/>
            <person name="Staggs R."/>
            <person name="Stansfield I."/>
            <person name="Stumpf M.P."/>
            <person name="Sudbery P.E."/>
            <person name="Srikantha T."/>
            <person name="Zeng Q."/>
            <person name="Berman J."/>
            <person name="Berriman M."/>
            <person name="Heitman J."/>
            <person name="Gow N.A."/>
            <person name="Lorenz M.C."/>
            <person name="Birren B.W."/>
            <person name="Kellis M."/>
            <person name="Cuomo C.A."/>
        </authorList>
    </citation>
    <scope>NUCLEOTIDE SEQUENCE [LARGE SCALE GENOMIC DNA]</scope>
    <source>
        <strain evidence="3">ATCC 6260 / CBS 566 / DSM 6381 / JCM 1539 / NBRC 10279 / NRRL Y-324</strain>
    </source>
</reference>
<dbReference type="SUPFAM" id="SSF47592">
    <property type="entry name" value="SWIB/MDM2 domain"/>
    <property type="match status" value="1"/>
</dbReference>
<dbReference type="KEGG" id="pgu:PGUG_00454"/>
<name>A5DAZ9_PICGU</name>
<evidence type="ECO:0000256" key="1">
    <source>
        <dbReference type="SAM" id="MobiDB-lite"/>
    </source>
</evidence>
<sequence>MSAQYPSQTSTVPGKPRPNPSATSSISYTPTDTSIPPKLYDKVPNLDMYKKLKDAERQIDLVNVRKGLDFQSIHSKSIQPSNFPRETGILRVFIYNTCSNQPWQKQSAQERGDITADNAGEPSWTLRVEGKLLRDDKSSTSTQENSNLKFSSFLSGLSVDLVPNDDYPEMQAAQSNIIEWRDTSQQQMENMYSNNASNRSSEFDGLDVKRNGMYDLEAKIALLIKSDNSRLGLSPEMAQFIGKEEATQQELLYAVWQYALFKRLFKWNDSLSNVPAAPTDSSMNGMNRPDDTTNDLTVVECDEYLSELLKVPNFRFTDLYKLLYSHFKPRKPIILDYTVNTKKSTTLGDLVVDIPVELPLSLSSIQKQNVERNKQAYESLTKSDAEIQTLNHKIALGVVALQQANYRENFYRDLSSDPVNFMKQWVESQSETLRALKSDEGFHEQTVRRADYYEKNDELLKEKIDIMLGANRI</sequence>
<dbReference type="STRING" id="294746.A5DAZ9"/>
<dbReference type="RefSeq" id="XP_001487077.2">
    <property type="nucleotide sequence ID" value="XM_001487027.1"/>
</dbReference>